<evidence type="ECO:0000256" key="3">
    <source>
        <dbReference type="RuleBase" id="RU000363"/>
    </source>
</evidence>
<name>A0A8H7LW62_9AGAM</name>
<dbReference type="AlphaFoldDB" id="A0A8H7LW62"/>
<accession>A0A8H7LW62</accession>
<dbReference type="PRINTS" id="PR00081">
    <property type="entry name" value="GDHRDH"/>
</dbReference>
<dbReference type="Pfam" id="PF00106">
    <property type="entry name" value="adh_short"/>
    <property type="match status" value="1"/>
</dbReference>
<dbReference type="SUPFAM" id="SSF51735">
    <property type="entry name" value="NAD(P)-binding Rossmann-fold domains"/>
    <property type="match status" value="1"/>
</dbReference>
<protein>
    <submittedName>
        <fullName evidence="4">Short-chain dehydrogenases reductases (SDR) family</fullName>
    </submittedName>
</protein>
<dbReference type="PANTHER" id="PTHR43976:SF16">
    <property type="entry name" value="SHORT-CHAIN DEHYDROGENASE_REDUCTASE FAMILY PROTEIN"/>
    <property type="match status" value="1"/>
</dbReference>
<dbReference type="EMBL" id="JACYCD010000009">
    <property type="protein sequence ID" value="KAF8714652.1"/>
    <property type="molecule type" value="Genomic_DNA"/>
</dbReference>
<dbReference type="Gene3D" id="3.40.50.720">
    <property type="entry name" value="NAD(P)-binding Rossmann-like Domain"/>
    <property type="match status" value="1"/>
</dbReference>
<dbReference type="InterPro" id="IPR002347">
    <property type="entry name" value="SDR_fam"/>
</dbReference>
<gene>
    <name evidence="4" type="ORF">RHS03_00227</name>
</gene>
<dbReference type="PANTHER" id="PTHR43976">
    <property type="entry name" value="SHORT CHAIN DEHYDROGENASE"/>
    <property type="match status" value="1"/>
</dbReference>
<evidence type="ECO:0000313" key="4">
    <source>
        <dbReference type="EMBL" id="KAF8714652.1"/>
    </source>
</evidence>
<dbReference type="GO" id="GO:0016491">
    <property type="term" value="F:oxidoreductase activity"/>
    <property type="evidence" value="ECO:0007669"/>
    <property type="project" value="UniProtKB-KW"/>
</dbReference>
<comment type="caution">
    <text evidence="4">The sequence shown here is derived from an EMBL/GenBank/DDBJ whole genome shotgun (WGS) entry which is preliminary data.</text>
</comment>
<evidence type="ECO:0000256" key="1">
    <source>
        <dbReference type="ARBA" id="ARBA00006484"/>
    </source>
</evidence>
<organism evidence="4 5">
    <name type="scientific">Rhizoctonia solani</name>
    <dbReference type="NCBI Taxonomy" id="456999"/>
    <lineage>
        <taxon>Eukaryota</taxon>
        <taxon>Fungi</taxon>
        <taxon>Dikarya</taxon>
        <taxon>Basidiomycota</taxon>
        <taxon>Agaricomycotina</taxon>
        <taxon>Agaricomycetes</taxon>
        <taxon>Cantharellales</taxon>
        <taxon>Ceratobasidiaceae</taxon>
        <taxon>Rhizoctonia</taxon>
    </lineage>
</organism>
<evidence type="ECO:0000313" key="5">
    <source>
        <dbReference type="Proteomes" id="UP000602905"/>
    </source>
</evidence>
<comment type="similarity">
    <text evidence="1 3">Belongs to the short-chain dehydrogenases/reductases (SDR) family.</text>
</comment>
<evidence type="ECO:0000256" key="2">
    <source>
        <dbReference type="ARBA" id="ARBA00023002"/>
    </source>
</evidence>
<reference evidence="4" key="1">
    <citation type="submission" date="2020-09" db="EMBL/GenBank/DDBJ databases">
        <title>Comparative genome analyses of four rice-infecting Rhizoctonia solani isolates reveal extensive enrichment of homogalacturonan modification genes.</title>
        <authorList>
            <person name="Lee D.-Y."/>
            <person name="Jeon J."/>
            <person name="Kim K.-T."/>
            <person name="Cheong K."/>
            <person name="Song H."/>
            <person name="Choi G."/>
            <person name="Ko J."/>
            <person name="Opiyo S.O."/>
            <person name="Zuo S."/>
            <person name="Madhav S."/>
            <person name="Lee Y.-H."/>
            <person name="Wang G.-L."/>
        </authorList>
    </citation>
    <scope>NUCLEOTIDE SEQUENCE</scope>
    <source>
        <strain evidence="4">AG1-IA WGL</strain>
    </source>
</reference>
<dbReference type="Proteomes" id="UP000602905">
    <property type="component" value="Unassembled WGS sequence"/>
</dbReference>
<proteinExistence type="inferred from homology"/>
<feature type="non-terminal residue" evidence="4">
    <location>
        <position position="259"/>
    </location>
</feature>
<keyword evidence="2" id="KW-0560">Oxidoreductase</keyword>
<dbReference type="InterPro" id="IPR036291">
    <property type="entry name" value="NAD(P)-bd_dom_sf"/>
</dbReference>
<sequence>MSDQRPKDSSVWFVTGCSTGMGRQFALTLLSMGQKVIATARNIDRIRDIEQAGAAVMTVDVTWSPERLKEVATSAIGTYGRVDYLINNAGYPCQGAIEEVSHQETYDIFSTNVFGVLNVTRSFLPHFRERRSGGIVIMSSISSRQYFPGITIYSATKAAVSMIGEGLKDEVEALGIKVLTVDLGVFKTSAFKRDTNLKKAAQVIPDYKPINDRYDEIREILMGNEPNDPKLGVLRIIEVITQSGMAAGRAVPVRIPLGK</sequence>
<dbReference type="PRINTS" id="PR00080">
    <property type="entry name" value="SDRFAMILY"/>
</dbReference>
<dbReference type="OrthoDB" id="1274115at2759"/>
<dbReference type="InterPro" id="IPR051911">
    <property type="entry name" value="SDR_oxidoreductase"/>
</dbReference>